<protein>
    <submittedName>
        <fullName evidence="2">Uncharacterized protein</fullName>
    </submittedName>
</protein>
<dbReference type="Proteomes" id="UP001293254">
    <property type="component" value="Unassembled WGS sequence"/>
</dbReference>
<feature type="region of interest" description="Disordered" evidence="1">
    <location>
        <begin position="167"/>
        <end position="191"/>
    </location>
</feature>
<keyword evidence="3" id="KW-1185">Reference proteome</keyword>
<organism evidence="2 3">
    <name type="scientific">Sesamum alatum</name>
    <dbReference type="NCBI Taxonomy" id="300844"/>
    <lineage>
        <taxon>Eukaryota</taxon>
        <taxon>Viridiplantae</taxon>
        <taxon>Streptophyta</taxon>
        <taxon>Embryophyta</taxon>
        <taxon>Tracheophyta</taxon>
        <taxon>Spermatophyta</taxon>
        <taxon>Magnoliopsida</taxon>
        <taxon>eudicotyledons</taxon>
        <taxon>Gunneridae</taxon>
        <taxon>Pentapetalae</taxon>
        <taxon>asterids</taxon>
        <taxon>lamiids</taxon>
        <taxon>Lamiales</taxon>
        <taxon>Pedaliaceae</taxon>
        <taxon>Sesamum</taxon>
    </lineage>
</organism>
<proteinExistence type="predicted"/>
<gene>
    <name evidence="2" type="ORF">Salat_2781100</name>
</gene>
<reference evidence="2" key="1">
    <citation type="submission" date="2020-06" db="EMBL/GenBank/DDBJ databases">
        <authorList>
            <person name="Li T."/>
            <person name="Hu X."/>
            <person name="Zhang T."/>
            <person name="Song X."/>
            <person name="Zhang H."/>
            <person name="Dai N."/>
            <person name="Sheng W."/>
            <person name="Hou X."/>
            <person name="Wei L."/>
        </authorList>
    </citation>
    <scope>NUCLEOTIDE SEQUENCE</scope>
    <source>
        <strain evidence="2">3651</strain>
        <tissue evidence="2">Leaf</tissue>
    </source>
</reference>
<reference evidence="2" key="2">
    <citation type="journal article" date="2024" name="Plant">
        <title>Genomic evolution and insights into agronomic trait innovations of Sesamum species.</title>
        <authorList>
            <person name="Miao H."/>
            <person name="Wang L."/>
            <person name="Qu L."/>
            <person name="Liu H."/>
            <person name="Sun Y."/>
            <person name="Le M."/>
            <person name="Wang Q."/>
            <person name="Wei S."/>
            <person name="Zheng Y."/>
            <person name="Lin W."/>
            <person name="Duan Y."/>
            <person name="Cao H."/>
            <person name="Xiong S."/>
            <person name="Wang X."/>
            <person name="Wei L."/>
            <person name="Li C."/>
            <person name="Ma Q."/>
            <person name="Ju M."/>
            <person name="Zhao R."/>
            <person name="Li G."/>
            <person name="Mu C."/>
            <person name="Tian Q."/>
            <person name="Mei H."/>
            <person name="Zhang T."/>
            <person name="Gao T."/>
            <person name="Zhang H."/>
        </authorList>
    </citation>
    <scope>NUCLEOTIDE SEQUENCE</scope>
    <source>
        <strain evidence="2">3651</strain>
    </source>
</reference>
<evidence type="ECO:0000313" key="2">
    <source>
        <dbReference type="EMBL" id="KAK4413683.1"/>
    </source>
</evidence>
<accession>A0AAE1XLP1</accession>
<dbReference type="AlphaFoldDB" id="A0AAE1XLP1"/>
<dbReference type="EMBL" id="JACGWO010000012">
    <property type="protein sequence ID" value="KAK4413683.1"/>
    <property type="molecule type" value="Genomic_DNA"/>
</dbReference>
<evidence type="ECO:0000313" key="3">
    <source>
        <dbReference type="Proteomes" id="UP001293254"/>
    </source>
</evidence>
<name>A0AAE1XLP1_9LAMI</name>
<evidence type="ECO:0000256" key="1">
    <source>
        <dbReference type="SAM" id="MobiDB-lite"/>
    </source>
</evidence>
<feature type="compositionally biased region" description="Polar residues" evidence="1">
    <location>
        <begin position="177"/>
        <end position="188"/>
    </location>
</feature>
<sequence>MKNGAIAEAVGPSETYKACHAGAESDNGAVSSQQTSLSEAVMELVQMMKNQQPNDPLSVNFAHYDDFTALTTTGSSRGTSSRGAAPEASGVVGVTMSAPLQSPTIFYGSVMVDVQAKIPNDVQTEVPNEVQIEVQASKLTARKRTRAATGTTTATTRTTEAATVKNKRAPQKVAMTPSPNSTMSTVTPSPLPHVNMMPAPPQIPRDGKKIIKLNNLNTMMETVQAKKKSKTTASKE</sequence>
<comment type="caution">
    <text evidence="2">The sequence shown here is derived from an EMBL/GenBank/DDBJ whole genome shotgun (WGS) entry which is preliminary data.</text>
</comment>